<organism evidence="8 9">
    <name type="scientific">Bifidobacterium vansinderenii</name>
    <dbReference type="NCBI Taxonomy" id="1984871"/>
    <lineage>
        <taxon>Bacteria</taxon>
        <taxon>Bacillati</taxon>
        <taxon>Actinomycetota</taxon>
        <taxon>Actinomycetes</taxon>
        <taxon>Bifidobacteriales</taxon>
        <taxon>Bifidobacteriaceae</taxon>
        <taxon>Bifidobacterium</taxon>
    </lineage>
</organism>
<dbReference type="Pfam" id="PF02899">
    <property type="entry name" value="Phage_int_SAM_1"/>
    <property type="match status" value="1"/>
</dbReference>
<dbReference type="Proteomes" id="UP000215433">
    <property type="component" value="Unassembled WGS sequence"/>
</dbReference>
<gene>
    <name evidence="8" type="ORF">Tam10B_0504</name>
</gene>
<dbReference type="PROSITE" id="PS51898">
    <property type="entry name" value="TYR_RECOMBINASE"/>
    <property type="match status" value="1"/>
</dbReference>
<evidence type="ECO:0000256" key="5">
    <source>
        <dbReference type="PROSITE-ProRule" id="PRU01248"/>
    </source>
</evidence>
<dbReference type="RefSeq" id="WP_093959685.1">
    <property type="nucleotide sequence ID" value="NZ_NEWD01000004.1"/>
</dbReference>
<dbReference type="InterPro" id="IPR050090">
    <property type="entry name" value="Tyrosine_recombinase_XerCD"/>
</dbReference>
<dbReference type="Gene3D" id="1.10.443.10">
    <property type="entry name" value="Intergrase catalytic core"/>
    <property type="match status" value="1"/>
</dbReference>
<dbReference type="OrthoDB" id="4137935at2"/>
<evidence type="ECO:0000256" key="1">
    <source>
        <dbReference type="ARBA" id="ARBA00008857"/>
    </source>
</evidence>
<keyword evidence="2" id="KW-0229">DNA integration</keyword>
<keyword evidence="4" id="KW-0233">DNA recombination</keyword>
<accession>A0A229W0X8</accession>
<sequence length="294" mass="33039">MSTQLPERLISDWLAGGYRPRTVKRYAASITAWQSWCQANDIDPMSATRPDLERYATQLEQVGQPATTRYASLCAIRGLYRFAHEEGWTPSDPGAHVRMPARPRESNGVWLTADEARRMGETADRHPDPRAGAVYWTLLLTGIRNMELVNTNVTDIEDYGETRTLRVTRKTVAHETYTQRIQLPYHADMAIRRMLGTRDDGPLFLGNTGSRISQDSVNRLLRDLAGRAGVGKQVTAHAMRRTFATLALDAGVPPRDIMASGNWTAEQMLRFYDRERAAVDRHAGISLAAWLDNA</sequence>
<dbReference type="GO" id="GO:0006310">
    <property type="term" value="P:DNA recombination"/>
    <property type="evidence" value="ECO:0007669"/>
    <property type="project" value="UniProtKB-KW"/>
</dbReference>
<evidence type="ECO:0000259" key="7">
    <source>
        <dbReference type="PROSITE" id="PS51900"/>
    </source>
</evidence>
<dbReference type="EMBL" id="NEWD01000004">
    <property type="protein sequence ID" value="OXN01501.1"/>
    <property type="molecule type" value="Genomic_DNA"/>
</dbReference>
<dbReference type="InterPro" id="IPR004107">
    <property type="entry name" value="Integrase_SAM-like_N"/>
</dbReference>
<dbReference type="GO" id="GO:0015074">
    <property type="term" value="P:DNA integration"/>
    <property type="evidence" value="ECO:0007669"/>
    <property type="project" value="UniProtKB-KW"/>
</dbReference>
<dbReference type="InterPro" id="IPR011010">
    <property type="entry name" value="DNA_brk_join_enz"/>
</dbReference>
<evidence type="ECO:0000256" key="2">
    <source>
        <dbReference type="ARBA" id="ARBA00022908"/>
    </source>
</evidence>
<reference evidence="8 9" key="1">
    <citation type="submission" date="2017-05" db="EMBL/GenBank/DDBJ databases">
        <title>Bifidobacterium vansinderenii sp. nov.</title>
        <authorList>
            <person name="Lugli G.A."/>
            <person name="Duranti S."/>
            <person name="Mangifesta M."/>
        </authorList>
    </citation>
    <scope>NUCLEOTIDE SEQUENCE [LARGE SCALE GENOMIC DNA]</scope>
    <source>
        <strain evidence="8 9">Tam10B</strain>
    </source>
</reference>
<comment type="caution">
    <text evidence="8">The sequence shown here is derived from an EMBL/GenBank/DDBJ whole genome shotgun (WGS) entry which is preliminary data.</text>
</comment>
<evidence type="ECO:0000313" key="9">
    <source>
        <dbReference type="Proteomes" id="UP000215433"/>
    </source>
</evidence>
<dbReference type="Pfam" id="PF00589">
    <property type="entry name" value="Phage_integrase"/>
    <property type="match status" value="1"/>
</dbReference>
<dbReference type="InterPro" id="IPR044068">
    <property type="entry name" value="CB"/>
</dbReference>
<keyword evidence="3 5" id="KW-0238">DNA-binding</keyword>
<proteinExistence type="inferred from homology"/>
<dbReference type="AlphaFoldDB" id="A0A229W0X8"/>
<dbReference type="Gene3D" id="1.10.150.130">
    <property type="match status" value="1"/>
</dbReference>
<dbReference type="InterPro" id="IPR010998">
    <property type="entry name" value="Integrase_recombinase_N"/>
</dbReference>
<dbReference type="PANTHER" id="PTHR30349">
    <property type="entry name" value="PHAGE INTEGRASE-RELATED"/>
    <property type="match status" value="1"/>
</dbReference>
<dbReference type="GO" id="GO:0003677">
    <property type="term" value="F:DNA binding"/>
    <property type="evidence" value="ECO:0007669"/>
    <property type="project" value="UniProtKB-UniRule"/>
</dbReference>
<name>A0A229W0X8_9BIFI</name>
<evidence type="ECO:0000256" key="3">
    <source>
        <dbReference type="ARBA" id="ARBA00023125"/>
    </source>
</evidence>
<dbReference type="SUPFAM" id="SSF56349">
    <property type="entry name" value="DNA breaking-rejoining enzymes"/>
    <property type="match status" value="1"/>
</dbReference>
<feature type="domain" description="Tyr recombinase" evidence="6">
    <location>
        <begin position="106"/>
        <end position="287"/>
    </location>
</feature>
<dbReference type="InterPro" id="IPR013762">
    <property type="entry name" value="Integrase-like_cat_sf"/>
</dbReference>
<keyword evidence="9" id="KW-1185">Reference proteome</keyword>
<protein>
    <submittedName>
        <fullName evidence="8">Integrase</fullName>
    </submittedName>
</protein>
<evidence type="ECO:0000259" key="6">
    <source>
        <dbReference type="PROSITE" id="PS51898"/>
    </source>
</evidence>
<comment type="similarity">
    <text evidence="1">Belongs to the 'phage' integrase family.</text>
</comment>
<evidence type="ECO:0000313" key="8">
    <source>
        <dbReference type="EMBL" id="OXN01501.1"/>
    </source>
</evidence>
<dbReference type="PROSITE" id="PS51900">
    <property type="entry name" value="CB"/>
    <property type="match status" value="1"/>
</dbReference>
<dbReference type="InterPro" id="IPR002104">
    <property type="entry name" value="Integrase_catalytic"/>
</dbReference>
<dbReference type="PANTHER" id="PTHR30349:SF41">
    <property type="entry name" value="INTEGRASE_RECOMBINASE PROTEIN MJ0367-RELATED"/>
    <property type="match status" value="1"/>
</dbReference>
<feature type="domain" description="Core-binding (CB)" evidence="7">
    <location>
        <begin position="4"/>
        <end position="84"/>
    </location>
</feature>
<evidence type="ECO:0000256" key="4">
    <source>
        <dbReference type="ARBA" id="ARBA00023172"/>
    </source>
</evidence>
<dbReference type="CDD" id="cd00397">
    <property type="entry name" value="DNA_BRE_C"/>
    <property type="match status" value="1"/>
</dbReference>